<dbReference type="EMBL" id="AP028909">
    <property type="protein sequence ID" value="BES89354.1"/>
    <property type="molecule type" value="Genomic_DNA"/>
</dbReference>
<feature type="region of interest" description="Disordered" evidence="1">
    <location>
        <begin position="1"/>
        <end position="23"/>
    </location>
</feature>
<evidence type="ECO:0000256" key="1">
    <source>
        <dbReference type="SAM" id="MobiDB-lite"/>
    </source>
</evidence>
<evidence type="ECO:0000313" key="3">
    <source>
        <dbReference type="Proteomes" id="UP001307889"/>
    </source>
</evidence>
<accession>A0ABN7ADW2</accession>
<reference evidence="2 3" key="1">
    <citation type="submission" date="2023-09" db="EMBL/GenBank/DDBJ databases">
        <title>Nesidiocoris tenuis whole genome shotgun sequence.</title>
        <authorList>
            <person name="Shibata T."/>
            <person name="Shimoda M."/>
            <person name="Kobayashi T."/>
            <person name="Uehara T."/>
        </authorList>
    </citation>
    <scope>NUCLEOTIDE SEQUENCE [LARGE SCALE GENOMIC DNA]</scope>
    <source>
        <strain evidence="2 3">Japan</strain>
    </source>
</reference>
<dbReference type="Proteomes" id="UP001307889">
    <property type="component" value="Chromosome 1"/>
</dbReference>
<sequence>MRPSRSGGAGGSTFCKTPPPSETRNVRLGRRLRTCKVCNGACCILPSPGLSCTEIRLFFSRRLLPLVIHHCGPATMPLELRHRRFTGPDHLFSFNRFLMNEPSIANILTASSITKFT</sequence>
<proteinExistence type="predicted"/>
<name>A0ABN7ADW2_9HEMI</name>
<protein>
    <submittedName>
        <fullName evidence="2">Uncharacterized protein</fullName>
    </submittedName>
</protein>
<gene>
    <name evidence="2" type="ORF">NTJ_02161</name>
</gene>
<organism evidence="2 3">
    <name type="scientific">Nesidiocoris tenuis</name>
    <dbReference type="NCBI Taxonomy" id="355587"/>
    <lineage>
        <taxon>Eukaryota</taxon>
        <taxon>Metazoa</taxon>
        <taxon>Ecdysozoa</taxon>
        <taxon>Arthropoda</taxon>
        <taxon>Hexapoda</taxon>
        <taxon>Insecta</taxon>
        <taxon>Pterygota</taxon>
        <taxon>Neoptera</taxon>
        <taxon>Paraneoptera</taxon>
        <taxon>Hemiptera</taxon>
        <taxon>Heteroptera</taxon>
        <taxon>Panheteroptera</taxon>
        <taxon>Cimicomorpha</taxon>
        <taxon>Miridae</taxon>
        <taxon>Dicyphina</taxon>
        <taxon>Nesidiocoris</taxon>
    </lineage>
</organism>
<keyword evidence="3" id="KW-1185">Reference proteome</keyword>
<evidence type="ECO:0000313" key="2">
    <source>
        <dbReference type="EMBL" id="BES89354.1"/>
    </source>
</evidence>